<evidence type="ECO:0000256" key="1">
    <source>
        <dbReference type="ARBA" id="ARBA00022714"/>
    </source>
</evidence>
<dbReference type="GO" id="GO:0140647">
    <property type="term" value="P:P450-containing electron transport chain"/>
    <property type="evidence" value="ECO:0007669"/>
    <property type="project" value="InterPro"/>
</dbReference>
<dbReference type="Pfam" id="PF00111">
    <property type="entry name" value="Fer2"/>
    <property type="match status" value="1"/>
</dbReference>
<dbReference type="GO" id="GO:0005739">
    <property type="term" value="C:mitochondrion"/>
    <property type="evidence" value="ECO:0007669"/>
    <property type="project" value="TreeGrafter"/>
</dbReference>
<dbReference type="SUPFAM" id="SSF54292">
    <property type="entry name" value="2Fe-2S ferredoxin-like"/>
    <property type="match status" value="1"/>
</dbReference>
<dbReference type="PANTHER" id="PTHR23426">
    <property type="entry name" value="FERREDOXIN/ADRENODOXIN"/>
    <property type="match status" value="1"/>
</dbReference>
<evidence type="ECO:0000256" key="4">
    <source>
        <dbReference type="ARBA" id="ARBA00023014"/>
    </source>
</evidence>
<organism evidence="6 7">
    <name type="scientific">Leptotrombidium deliense</name>
    <dbReference type="NCBI Taxonomy" id="299467"/>
    <lineage>
        <taxon>Eukaryota</taxon>
        <taxon>Metazoa</taxon>
        <taxon>Ecdysozoa</taxon>
        <taxon>Arthropoda</taxon>
        <taxon>Chelicerata</taxon>
        <taxon>Arachnida</taxon>
        <taxon>Acari</taxon>
        <taxon>Acariformes</taxon>
        <taxon>Trombidiformes</taxon>
        <taxon>Prostigmata</taxon>
        <taxon>Anystina</taxon>
        <taxon>Parasitengona</taxon>
        <taxon>Trombiculoidea</taxon>
        <taxon>Trombiculidae</taxon>
        <taxon>Leptotrombidium</taxon>
    </lineage>
</organism>
<dbReference type="PANTHER" id="PTHR23426:SF76">
    <property type="entry name" value="ADRENODOXIN-LIKE PROTEIN 2, MITOCHONDRIAL"/>
    <property type="match status" value="1"/>
</dbReference>
<keyword evidence="2" id="KW-0479">Metal-binding</keyword>
<name>A0A443SUU5_9ACAR</name>
<evidence type="ECO:0000256" key="3">
    <source>
        <dbReference type="ARBA" id="ARBA00023004"/>
    </source>
</evidence>
<keyword evidence="1" id="KW-0001">2Fe-2S</keyword>
<dbReference type="GO" id="GO:0009055">
    <property type="term" value="F:electron transfer activity"/>
    <property type="evidence" value="ECO:0007669"/>
    <property type="project" value="TreeGrafter"/>
</dbReference>
<dbReference type="InterPro" id="IPR001055">
    <property type="entry name" value="Adrenodoxin-like"/>
</dbReference>
<dbReference type="GO" id="GO:0051537">
    <property type="term" value="F:2 iron, 2 sulfur cluster binding"/>
    <property type="evidence" value="ECO:0007669"/>
    <property type="project" value="UniProtKB-KW"/>
</dbReference>
<dbReference type="VEuPathDB" id="VectorBase:LDEU000766"/>
<dbReference type="AlphaFoldDB" id="A0A443SUU5"/>
<dbReference type="GO" id="GO:0046872">
    <property type="term" value="F:metal ion binding"/>
    <property type="evidence" value="ECO:0007669"/>
    <property type="project" value="UniProtKB-KW"/>
</dbReference>
<dbReference type="EMBL" id="NCKV01000216">
    <property type="protein sequence ID" value="RWS31283.1"/>
    <property type="molecule type" value="Genomic_DNA"/>
</dbReference>
<feature type="domain" description="2Fe-2S ferredoxin-type" evidence="5">
    <location>
        <begin position="35"/>
        <end position="140"/>
    </location>
</feature>
<dbReference type="STRING" id="299467.A0A443SUU5"/>
<dbReference type="InterPro" id="IPR012675">
    <property type="entry name" value="Beta-grasp_dom_sf"/>
</dbReference>
<dbReference type="OrthoDB" id="268593at2759"/>
<dbReference type="PROSITE" id="PS51085">
    <property type="entry name" value="2FE2S_FER_2"/>
    <property type="match status" value="1"/>
</dbReference>
<accession>A0A443SUU5</accession>
<protein>
    <submittedName>
        <fullName evidence="6">Adrenodoxin-like protein</fullName>
    </submittedName>
</protein>
<evidence type="ECO:0000313" key="6">
    <source>
        <dbReference type="EMBL" id="RWS31283.1"/>
    </source>
</evidence>
<keyword evidence="7" id="KW-1185">Reference proteome</keyword>
<dbReference type="PRINTS" id="PR00355">
    <property type="entry name" value="ADRENODOXIN"/>
</dbReference>
<sequence>MGFLRNHNRFACVLQTKKDFARNSYVKQFCEVPKQEITFVKSNKEKITVTGKEGDTLLDVVVNNDVDIDGFGACEGTLCCSSCHLIFKNEDFEKLKPKASDEELDLLDLAFGLTDTSRLGCQITLNRELDGVEVIVPEGIHDARTN</sequence>
<evidence type="ECO:0000259" key="5">
    <source>
        <dbReference type="PROSITE" id="PS51085"/>
    </source>
</evidence>
<comment type="caution">
    <text evidence="6">The sequence shown here is derived from an EMBL/GenBank/DDBJ whole genome shotgun (WGS) entry which is preliminary data.</text>
</comment>
<dbReference type="Gene3D" id="3.10.20.30">
    <property type="match status" value="1"/>
</dbReference>
<dbReference type="InterPro" id="IPR036010">
    <property type="entry name" value="2Fe-2S_ferredoxin-like_sf"/>
</dbReference>
<reference evidence="6 7" key="1">
    <citation type="journal article" date="2018" name="Gigascience">
        <title>Genomes of trombidid mites reveal novel predicted allergens and laterally-transferred genes associated with secondary metabolism.</title>
        <authorList>
            <person name="Dong X."/>
            <person name="Chaisiri K."/>
            <person name="Xia D."/>
            <person name="Armstrong S.D."/>
            <person name="Fang Y."/>
            <person name="Donnelly M.J."/>
            <person name="Kadowaki T."/>
            <person name="McGarry J.W."/>
            <person name="Darby A.C."/>
            <person name="Makepeace B.L."/>
        </authorList>
    </citation>
    <scope>NUCLEOTIDE SEQUENCE [LARGE SCALE GENOMIC DNA]</scope>
    <source>
        <strain evidence="6">UoL-UT</strain>
    </source>
</reference>
<evidence type="ECO:0000313" key="7">
    <source>
        <dbReference type="Proteomes" id="UP000288716"/>
    </source>
</evidence>
<keyword evidence="4" id="KW-0411">Iron-sulfur</keyword>
<evidence type="ECO:0000256" key="2">
    <source>
        <dbReference type="ARBA" id="ARBA00022723"/>
    </source>
</evidence>
<dbReference type="InterPro" id="IPR001041">
    <property type="entry name" value="2Fe-2S_ferredoxin-type"/>
</dbReference>
<keyword evidence="3" id="KW-0408">Iron</keyword>
<dbReference type="Proteomes" id="UP000288716">
    <property type="component" value="Unassembled WGS sequence"/>
</dbReference>
<proteinExistence type="predicted"/>
<gene>
    <name evidence="6" type="ORF">B4U80_08808</name>
</gene>